<dbReference type="Gene3D" id="3.40.720.10">
    <property type="entry name" value="Alkaline Phosphatase, subunit A"/>
    <property type="match status" value="1"/>
</dbReference>
<keyword evidence="11" id="KW-1185">Reference proteome</keyword>
<evidence type="ECO:0000256" key="4">
    <source>
        <dbReference type="ARBA" id="ARBA00022801"/>
    </source>
</evidence>
<dbReference type="CDD" id="cd16029">
    <property type="entry name" value="4-S"/>
    <property type="match status" value="1"/>
</dbReference>
<feature type="region of interest" description="Disordered" evidence="7">
    <location>
        <begin position="19"/>
        <end position="38"/>
    </location>
</feature>
<evidence type="ECO:0000256" key="3">
    <source>
        <dbReference type="ARBA" id="ARBA00022723"/>
    </source>
</evidence>
<evidence type="ECO:0000256" key="7">
    <source>
        <dbReference type="SAM" id="MobiDB-lite"/>
    </source>
</evidence>
<keyword evidence="3" id="KW-0479">Metal-binding</keyword>
<keyword evidence="6" id="KW-0325">Glycoprotein</keyword>
<dbReference type="EMBL" id="JAIZAY010000021">
    <property type="protein sequence ID" value="KAJ8022021.1"/>
    <property type="molecule type" value="Genomic_DNA"/>
</dbReference>
<dbReference type="InterPro" id="IPR000917">
    <property type="entry name" value="Sulfatase_N"/>
</dbReference>
<dbReference type="PANTHER" id="PTHR10342:SF274">
    <property type="entry name" value="ARYLSULFATASE B"/>
    <property type="match status" value="1"/>
</dbReference>
<sequence>MKICTFLLVLITSVTTEGTRAGSHRTRNHRTRSTKPDVSSNRPHIIFVLADDLGFNDVGWHALGGSMIRTPYLDHLAYNGIRLENYYVQPMCSPTRTSLMTGRYVVTNLGLQHVNFSPTDGLCLPFDQKILPEKLRDLGYATHAIGKWHLGMSRKACLPTNRGFDSFFGIVTGTADHFSHKRRVKIRKDGQVGGFYGNSFYVNATPSFDYAGKFCTHINTQRAIDIIKSHDKTRPLFMYLAFEMVHNPATVPNRYKMRYLHIGNRMRRILAGQVFLLNEAVRNITTALKRHGIYRNSIIIFTSDNGGRMFQKSSNWPLRGEKGTLWEGGIRSPGFIHSPLLPTFIRGTVSRQLMHVSDWLPTLVKGVAGGNFSDLPLPVDGYNMWTSITKNRKSPRKVLLHNINPTKPLRDWTGVDEFRWGKVEDLPFNARRQAAIRVGDWKLVTGLQASPVIELPVESTYSLPHDVRNTGWRSAIRLYNIDADPGERYNIASAYPDKVMKLLRKLKQFQKMGQKPIKFRRDSRSNPAYLNGSWSPWLDDK</sequence>
<keyword evidence="4" id="KW-0378">Hydrolase</keyword>
<dbReference type="InterPro" id="IPR024607">
    <property type="entry name" value="Sulfatase_CS"/>
</dbReference>
<dbReference type="AlphaFoldDB" id="A0A9Q0YNA2"/>
<evidence type="ECO:0000313" key="11">
    <source>
        <dbReference type="Proteomes" id="UP001152320"/>
    </source>
</evidence>
<gene>
    <name evidence="10" type="ORF">HOLleu_39394</name>
</gene>
<evidence type="ECO:0000256" key="5">
    <source>
        <dbReference type="ARBA" id="ARBA00022837"/>
    </source>
</evidence>
<evidence type="ECO:0000259" key="9">
    <source>
        <dbReference type="Pfam" id="PF00884"/>
    </source>
</evidence>
<comment type="cofactor">
    <cofactor evidence="1">
        <name>Ca(2+)</name>
        <dbReference type="ChEBI" id="CHEBI:29108"/>
    </cofactor>
</comment>
<name>A0A9Q0YNA2_HOLLE</name>
<proteinExistence type="inferred from homology"/>
<dbReference type="PROSITE" id="PS00149">
    <property type="entry name" value="SULFATASE_2"/>
    <property type="match status" value="1"/>
</dbReference>
<dbReference type="OrthoDB" id="10042016at2759"/>
<dbReference type="PROSITE" id="PS00523">
    <property type="entry name" value="SULFATASE_1"/>
    <property type="match status" value="1"/>
</dbReference>
<organism evidence="10 11">
    <name type="scientific">Holothuria leucospilota</name>
    <name type="common">Black long sea cucumber</name>
    <name type="synonym">Mertensiothuria leucospilota</name>
    <dbReference type="NCBI Taxonomy" id="206669"/>
    <lineage>
        <taxon>Eukaryota</taxon>
        <taxon>Metazoa</taxon>
        <taxon>Echinodermata</taxon>
        <taxon>Eleutherozoa</taxon>
        <taxon>Echinozoa</taxon>
        <taxon>Holothuroidea</taxon>
        <taxon>Aspidochirotacea</taxon>
        <taxon>Aspidochirotida</taxon>
        <taxon>Holothuriidae</taxon>
        <taxon>Holothuria</taxon>
    </lineage>
</organism>
<dbReference type="Proteomes" id="UP001152320">
    <property type="component" value="Chromosome 21"/>
</dbReference>
<keyword evidence="8" id="KW-0732">Signal</keyword>
<dbReference type="GO" id="GO:0046872">
    <property type="term" value="F:metal ion binding"/>
    <property type="evidence" value="ECO:0007669"/>
    <property type="project" value="UniProtKB-KW"/>
</dbReference>
<dbReference type="SUPFAM" id="SSF53649">
    <property type="entry name" value="Alkaline phosphatase-like"/>
    <property type="match status" value="1"/>
</dbReference>
<reference evidence="10" key="1">
    <citation type="submission" date="2021-10" db="EMBL/GenBank/DDBJ databases">
        <title>Tropical sea cucumber genome reveals ecological adaptation and Cuvierian tubules defense mechanism.</title>
        <authorList>
            <person name="Chen T."/>
        </authorList>
    </citation>
    <scope>NUCLEOTIDE SEQUENCE</scope>
    <source>
        <strain evidence="10">Nanhai2018</strain>
        <tissue evidence="10">Muscle</tissue>
    </source>
</reference>
<accession>A0A9Q0YNA2</accession>
<dbReference type="Pfam" id="PF00884">
    <property type="entry name" value="Sulfatase"/>
    <property type="match status" value="1"/>
</dbReference>
<dbReference type="InterPro" id="IPR047115">
    <property type="entry name" value="ARSB"/>
</dbReference>
<evidence type="ECO:0000256" key="2">
    <source>
        <dbReference type="ARBA" id="ARBA00008779"/>
    </source>
</evidence>
<dbReference type="Gene3D" id="3.30.1120.10">
    <property type="match status" value="1"/>
</dbReference>
<evidence type="ECO:0000256" key="1">
    <source>
        <dbReference type="ARBA" id="ARBA00001913"/>
    </source>
</evidence>
<dbReference type="GO" id="GO:0008484">
    <property type="term" value="F:sulfuric ester hydrolase activity"/>
    <property type="evidence" value="ECO:0007669"/>
    <property type="project" value="InterPro"/>
</dbReference>
<keyword evidence="5" id="KW-0106">Calcium</keyword>
<evidence type="ECO:0000256" key="8">
    <source>
        <dbReference type="SAM" id="SignalP"/>
    </source>
</evidence>
<dbReference type="PANTHER" id="PTHR10342">
    <property type="entry name" value="ARYLSULFATASE"/>
    <property type="match status" value="1"/>
</dbReference>
<comment type="similarity">
    <text evidence="2">Belongs to the sulfatase family.</text>
</comment>
<feature type="signal peptide" evidence="8">
    <location>
        <begin position="1"/>
        <end position="16"/>
    </location>
</feature>
<feature type="compositionally biased region" description="Basic residues" evidence="7">
    <location>
        <begin position="22"/>
        <end position="33"/>
    </location>
</feature>
<evidence type="ECO:0000256" key="6">
    <source>
        <dbReference type="ARBA" id="ARBA00023180"/>
    </source>
</evidence>
<evidence type="ECO:0000313" key="10">
    <source>
        <dbReference type="EMBL" id="KAJ8022021.1"/>
    </source>
</evidence>
<protein>
    <submittedName>
        <fullName evidence="10">Arylsulfatase J</fullName>
    </submittedName>
</protein>
<feature type="chain" id="PRO_5040224466" evidence="8">
    <location>
        <begin position="17"/>
        <end position="541"/>
    </location>
</feature>
<dbReference type="InterPro" id="IPR017850">
    <property type="entry name" value="Alkaline_phosphatase_core_sf"/>
</dbReference>
<comment type="caution">
    <text evidence="10">The sequence shown here is derived from an EMBL/GenBank/DDBJ whole genome shotgun (WGS) entry which is preliminary data.</text>
</comment>
<feature type="domain" description="Sulfatase N-terminal" evidence="9">
    <location>
        <begin position="43"/>
        <end position="364"/>
    </location>
</feature>